<evidence type="ECO:0000313" key="18">
    <source>
        <dbReference type="Proteomes" id="UP001549110"/>
    </source>
</evidence>
<dbReference type="GO" id="GO:0051989">
    <property type="term" value="F:coproporphyrinogen dehydrogenase activity"/>
    <property type="evidence" value="ECO:0007669"/>
    <property type="project" value="UniProtKB-EC"/>
</dbReference>
<dbReference type="InterPro" id="IPR004558">
    <property type="entry name" value="Coprogen_oxidase_HemN"/>
</dbReference>
<evidence type="ECO:0000256" key="13">
    <source>
        <dbReference type="ARBA" id="ARBA00024295"/>
    </source>
</evidence>
<gene>
    <name evidence="17" type="ORF">ABID41_002853</name>
</gene>
<keyword evidence="18" id="KW-1185">Reference proteome</keyword>
<comment type="catalytic activity">
    <reaction evidence="14 15">
        <text>coproporphyrinogen III + 2 S-adenosyl-L-methionine = protoporphyrinogen IX + 2 5'-deoxyadenosine + 2 L-methionine + 2 CO2</text>
        <dbReference type="Rhea" id="RHEA:15425"/>
        <dbReference type="ChEBI" id="CHEBI:16526"/>
        <dbReference type="ChEBI" id="CHEBI:17319"/>
        <dbReference type="ChEBI" id="CHEBI:57307"/>
        <dbReference type="ChEBI" id="CHEBI:57309"/>
        <dbReference type="ChEBI" id="CHEBI:57844"/>
        <dbReference type="ChEBI" id="CHEBI:59789"/>
        <dbReference type="EC" id="1.3.98.3"/>
    </reaction>
</comment>
<evidence type="ECO:0000256" key="15">
    <source>
        <dbReference type="PIRNR" id="PIRNR000167"/>
    </source>
</evidence>
<keyword evidence="11 15" id="KW-0411">Iron-sulfur</keyword>
<dbReference type="PROSITE" id="PS51918">
    <property type="entry name" value="RADICAL_SAM"/>
    <property type="match status" value="1"/>
</dbReference>
<dbReference type="InterPro" id="IPR034505">
    <property type="entry name" value="Coproporphyrinogen-III_oxidase"/>
</dbReference>
<dbReference type="NCBIfam" id="TIGR00538">
    <property type="entry name" value="hemN"/>
    <property type="match status" value="1"/>
</dbReference>
<evidence type="ECO:0000259" key="16">
    <source>
        <dbReference type="PROSITE" id="PS51918"/>
    </source>
</evidence>
<dbReference type="Gene3D" id="3.80.30.20">
    <property type="entry name" value="tm_1862 like domain"/>
    <property type="match status" value="1"/>
</dbReference>
<evidence type="ECO:0000256" key="11">
    <source>
        <dbReference type="ARBA" id="ARBA00023014"/>
    </source>
</evidence>
<name>A0ABV2EL20_9CAUL</name>
<dbReference type="Gene3D" id="1.10.10.920">
    <property type="match status" value="1"/>
</dbReference>
<dbReference type="SFLD" id="SFLDG01065">
    <property type="entry name" value="anaerobic_coproporphyrinogen-I"/>
    <property type="match status" value="1"/>
</dbReference>
<evidence type="ECO:0000256" key="1">
    <source>
        <dbReference type="ARBA" id="ARBA00004496"/>
    </source>
</evidence>
<comment type="similarity">
    <text evidence="3 15">Belongs to the anaerobic coproporphyrinogen-III oxidase family.</text>
</comment>
<proteinExistence type="inferred from homology"/>
<evidence type="ECO:0000256" key="5">
    <source>
        <dbReference type="ARBA" id="ARBA00022485"/>
    </source>
</evidence>
<dbReference type="SUPFAM" id="SSF102114">
    <property type="entry name" value="Radical SAM enzymes"/>
    <property type="match status" value="1"/>
</dbReference>
<dbReference type="SFLD" id="SFLDG01082">
    <property type="entry name" value="B12-binding_domain_containing"/>
    <property type="match status" value="1"/>
</dbReference>
<evidence type="ECO:0000256" key="4">
    <source>
        <dbReference type="ARBA" id="ARBA00011245"/>
    </source>
</evidence>
<evidence type="ECO:0000256" key="10">
    <source>
        <dbReference type="ARBA" id="ARBA00023004"/>
    </source>
</evidence>
<keyword evidence="6 15" id="KW-0963">Cytoplasm</keyword>
<accession>A0ABV2EL20</accession>
<dbReference type="EMBL" id="JBEPLU010000002">
    <property type="protein sequence ID" value="MET3527735.1"/>
    <property type="molecule type" value="Genomic_DNA"/>
</dbReference>
<dbReference type="RefSeq" id="WP_354297895.1">
    <property type="nucleotide sequence ID" value="NZ_JBEPLU010000002.1"/>
</dbReference>
<comment type="subcellular location">
    <subcellularLocation>
        <location evidence="1 15">Cytoplasm</location>
    </subcellularLocation>
</comment>
<reference evidence="17 18" key="1">
    <citation type="submission" date="2024-06" db="EMBL/GenBank/DDBJ databases">
        <title>Genomic Encyclopedia of Type Strains, Phase IV (KMG-IV): sequencing the most valuable type-strain genomes for metagenomic binning, comparative biology and taxonomic classification.</title>
        <authorList>
            <person name="Goeker M."/>
        </authorList>
    </citation>
    <scope>NUCLEOTIDE SEQUENCE [LARGE SCALE GENOMIC DNA]</scope>
    <source>
        <strain evidence="17 18">DSM 17809</strain>
    </source>
</reference>
<evidence type="ECO:0000256" key="3">
    <source>
        <dbReference type="ARBA" id="ARBA00005493"/>
    </source>
</evidence>
<evidence type="ECO:0000313" key="17">
    <source>
        <dbReference type="EMBL" id="MET3527735.1"/>
    </source>
</evidence>
<comment type="caution">
    <text evidence="17">The sequence shown here is derived from an EMBL/GenBank/DDBJ whole genome shotgun (WGS) entry which is preliminary data.</text>
</comment>
<dbReference type="SFLD" id="SFLDS00029">
    <property type="entry name" value="Radical_SAM"/>
    <property type="match status" value="1"/>
</dbReference>
<dbReference type="SMART" id="SM00729">
    <property type="entry name" value="Elp3"/>
    <property type="match status" value="1"/>
</dbReference>
<dbReference type="InterPro" id="IPR023404">
    <property type="entry name" value="rSAM_horseshoe"/>
</dbReference>
<keyword evidence="12 15" id="KW-0627">Porphyrin biosynthesis</keyword>
<dbReference type="Pfam" id="PF04055">
    <property type="entry name" value="Radical_SAM"/>
    <property type="match status" value="1"/>
</dbReference>
<sequence length="469" mass="51299">MSPIIERYLPAAAAPRAARPATAVQLRHADRNLPRYTSYPTALAFQPGEGEAAPLDWFAGTRPEDVISAYVHVPFCRRLCWYCGCHTTVAHEYDRIDTFQRVLEREIDLLGRALGSHAGAAHLHFGGGSPNALSPEHFLKLLRRLGDRLRLRPDAEVAVELDPALLSDAFVDALGEGGVTRASLGVQTFDPIVQEKVNRIQPFERVAAAAERLRARGVAALNFDLMYGLPAQSPENVAKSVELALRLRPDRVAVFGYAHVPWMKKHQVMIKDADLADVAGRWEQAEAADQALVAGGYIRIGLDHYARPDDPLARAAAEGRLRRNFQGYTDDPAPVLIPVGPSSIGHFREGFVQNAIATDAWSRAIAADELPLARKLPLSRGDRLRAAVIERLMCDMAADVGAICETHGAPADALDASLEKLDEAVRDGLCRISGRQVEIAEDARRLMRVVASAFDERLPIAQTRHAKAV</sequence>
<keyword evidence="8 15" id="KW-0479">Metal-binding</keyword>
<dbReference type="InterPro" id="IPR006638">
    <property type="entry name" value="Elp3/MiaA/NifB-like_rSAM"/>
</dbReference>
<comment type="subunit">
    <text evidence="4">Monomer.</text>
</comment>
<dbReference type="PANTHER" id="PTHR13932">
    <property type="entry name" value="COPROPORPHYRINIGEN III OXIDASE"/>
    <property type="match status" value="1"/>
</dbReference>
<evidence type="ECO:0000256" key="12">
    <source>
        <dbReference type="ARBA" id="ARBA00023244"/>
    </source>
</evidence>
<evidence type="ECO:0000256" key="7">
    <source>
        <dbReference type="ARBA" id="ARBA00022691"/>
    </source>
</evidence>
<dbReference type="InterPro" id="IPR007197">
    <property type="entry name" value="rSAM"/>
</dbReference>
<dbReference type="PANTHER" id="PTHR13932:SF6">
    <property type="entry name" value="OXYGEN-INDEPENDENT COPROPORPHYRINOGEN III OXIDASE"/>
    <property type="match status" value="1"/>
</dbReference>
<dbReference type="EC" id="1.3.98.3" evidence="15"/>
<protein>
    <recommendedName>
        <fullName evidence="15">Coproporphyrinogen-III oxidase</fullName>
        <ecNumber evidence="15">1.3.98.3</ecNumber>
    </recommendedName>
</protein>
<evidence type="ECO:0000256" key="8">
    <source>
        <dbReference type="ARBA" id="ARBA00022723"/>
    </source>
</evidence>
<organism evidence="17 18">
    <name type="scientific">Phenylobacterium koreense</name>
    <dbReference type="NCBI Taxonomy" id="266125"/>
    <lineage>
        <taxon>Bacteria</taxon>
        <taxon>Pseudomonadati</taxon>
        <taxon>Pseudomonadota</taxon>
        <taxon>Alphaproteobacteria</taxon>
        <taxon>Caulobacterales</taxon>
        <taxon>Caulobacteraceae</taxon>
        <taxon>Phenylobacterium</taxon>
    </lineage>
</organism>
<keyword evidence="10 15" id="KW-0408">Iron</keyword>
<feature type="domain" description="Radical SAM core" evidence="16">
    <location>
        <begin position="61"/>
        <end position="297"/>
    </location>
</feature>
<comment type="function">
    <text evidence="13">Involved in the heme biosynthesis. Catalyzes the anaerobic oxidative decarboxylation of propionate groups of rings A and B of coproporphyrinogen III to yield the vinyl groups in protoporphyrinogen IX.</text>
</comment>
<dbReference type="PIRSF" id="PIRSF000167">
    <property type="entry name" value="HemN"/>
    <property type="match status" value="1"/>
</dbReference>
<evidence type="ECO:0000256" key="9">
    <source>
        <dbReference type="ARBA" id="ARBA00023002"/>
    </source>
</evidence>
<comment type="pathway">
    <text evidence="2 15">Porphyrin-containing compound metabolism; protoporphyrin-IX biosynthesis; protoporphyrinogen-IX from coproporphyrinogen-III (AdoMet route): step 1/1.</text>
</comment>
<evidence type="ECO:0000256" key="14">
    <source>
        <dbReference type="ARBA" id="ARBA00048321"/>
    </source>
</evidence>
<dbReference type="Proteomes" id="UP001549110">
    <property type="component" value="Unassembled WGS sequence"/>
</dbReference>
<evidence type="ECO:0000256" key="2">
    <source>
        <dbReference type="ARBA" id="ARBA00004785"/>
    </source>
</evidence>
<comment type="cofactor">
    <cofactor evidence="15">
        <name>[4Fe-4S] cluster</name>
        <dbReference type="ChEBI" id="CHEBI:49883"/>
    </cofactor>
    <text evidence="15">Binds 1 [4Fe-4S] cluster. The cluster is coordinated with 3 cysteines and an exchangeable S-adenosyl-L-methionine.</text>
</comment>
<keyword evidence="5 15" id="KW-0004">4Fe-4S</keyword>
<keyword evidence="9 15" id="KW-0560">Oxidoreductase</keyword>
<keyword evidence="7 15" id="KW-0949">S-adenosyl-L-methionine</keyword>
<dbReference type="InterPro" id="IPR058240">
    <property type="entry name" value="rSAM_sf"/>
</dbReference>
<evidence type="ECO:0000256" key="6">
    <source>
        <dbReference type="ARBA" id="ARBA00022490"/>
    </source>
</evidence>